<evidence type="ECO:0000259" key="7">
    <source>
        <dbReference type="PROSITE" id="PS51900"/>
    </source>
</evidence>
<dbReference type="Pfam" id="PF13495">
    <property type="entry name" value="Phage_int_SAM_4"/>
    <property type="match status" value="1"/>
</dbReference>
<feature type="domain" description="Tyr recombinase" evidence="6">
    <location>
        <begin position="83"/>
        <end position="260"/>
    </location>
</feature>
<dbReference type="GO" id="GO:0015074">
    <property type="term" value="P:DNA integration"/>
    <property type="evidence" value="ECO:0007669"/>
    <property type="project" value="UniProtKB-KW"/>
</dbReference>
<feature type="domain" description="Core-binding (CB)" evidence="7">
    <location>
        <begin position="1"/>
        <end position="70"/>
    </location>
</feature>
<dbReference type="PROSITE" id="PS51898">
    <property type="entry name" value="TYR_RECOMBINASE"/>
    <property type="match status" value="1"/>
</dbReference>
<dbReference type="InterPro" id="IPR011010">
    <property type="entry name" value="DNA_brk_join_enz"/>
</dbReference>
<evidence type="ECO:0000256" key="1">
    <source>
        <dbReference type="ARBA" id="ARBA00008857"/>
    </source>
</evidence>
<dbReference type="AlphaFoldDB" id="A0AAE3MA20"/>
<keyword evidence="9" id="KW-1185">Reference proteome</keyword>
<dbReference type="EMBL" id="JAPDPJ010000173">
    <property type="protein sequence ID" value="MCW3789717.1"/>
    <property type="molecule type" value="Genomic_DNA"/>
</dbReference>
<protein>
    <submittedName>
        <fullName evidence="8">Site-specific integrase</fullName>
    </submittedName>
</protein>
<evidence type="ECO:0000256" key="2">
    <source>
        <dbReference type="ARBA" id="ARBA00022908"/>
    </source>
</evidence>
<comment type="similarity">
    <text evidence="1">Belongs to the 'phage' integrase family.</text>
</comment>
<dbReference type="Proteomes" id="UP001209229">
    <property type="component" value="Unassembled WGS sequence"/>
</dbReference>
<keyword evidence="3 5" id="KW-0238">DNA-binding</keyword>
<dbReference type="PANTHER" id="PTHR30349">
    <property type="entry name" value="PHAGE INTEGRASE-RELATED"/>
    <property type="match status" value="1"/>
</dbReference>
<evidence type="ECO:0000313" key="9">
    <source>
        <dbReference type="Proteomes" id="UP001209229"/>
    </source>
</evidence>
<dbReference type="InterPro" id="IPR004107">
    <property type="entry name" value="Integrase_SAM-like_N"/>
</dbReference>
<dbReference type="InterPro" id="IPR013762">
    <property type="entry name" value="Integrase-like_cat_sf"/>
</dbReference>
<name>A0AAE3MA20_9BACT</name>
<dbReference type="InterPro" id="IPR010998">
    <property type="entry name" value="Integrase_recombinase_N"/>
</dbReference>
<evidence type="ECO:0000259" key="6">
    <source>
        <dbReference type="PROSITE" id="PS51898"/>
    </source>
</evidence>
<dbReference type="PROSITE" id="PS51900">
    <property type="entry name" value="CB"/>
    <property type="match status" value="1"/>
</dbReference>
<dbReference type="GO" id="GO:0003677">
    <property type="term" value="F:DNA binding"/>
    <property type="evidence" value="ECO:0007669"/>
    <property type="project" value="UniProtKB-UniRule"/>
</dbReference>
<dbReference type="InterPro" id="IPR050090">
    <property type="entry name" value="Tyrosine_recombinase_XerCD"/>
</dbReference>
<accession>A0AAE3MA20</accession>
<keyword evidence="2" id="KW-0229">DNA integration</keyword>
<dbReference type="Gene3D" id="1.10.443.10">
    <property type="entry name" value="Intergrase catalytic core"/>
    <property type="match status" value="1"/>
</dbReference>
<sequence>MEVEHFSNSSIANYMRSTKLLCTFSGKLPDELSEMEIYEFLLHLKNDLKLSRSTIRNYLQGLRFMYKSIYKRIDIIADVPYPKATKFLPLIPTGKELLQLFNAAKSPKHRLLLKVIYSAGLRKSEIINLKIEHLDFKNHRIYIKDSKGNKDRYTVLAQSLIPEIQQYLQQFQPKEYLFNGRYKGKPYSDEAVKWGFQYALDRSGIEKHFTPHSLRHAFASHLLAMGVDIVSIQKMMGHDDIRTTMVYLHINNNLKSNPLVSPLDRLQK</sequence>
<evidence type="ECO:0000256" key="5">
    <source>
        <dbReference type="PROSITE-ProRule" id="PRU01248"/>
    </source>
</evidence>
<evidence type="ECO:0000256" key="4">
    <source>
        <dbReference type="ARBA" id="ARBA00023172"/>
    </source>
</evidence>
<dbReference type="Pfam" id="PF00589">
    <property type="entry name" value="Phage_integrase"/>
    <property type="match status" value="1"/>
</dbReference>
<reference evidence="8" key="1">
    <citation type="submission" date="2022-10" db="EMBL/GenBank/DDBJ databases">
        <authorList>
            <person name="Yu W.X."/>
        </authorList>
    </citation>
    <scope>NUCLEOTIDE SEQUENCE</scope>
    <source>
        <strain evidence="8">AAT</strain>
    </source>
</reference>
<organism evidence="8 9">
    <name type="scientific">Plebeiibacterium sediminum</name>
    <dbReference type="NCBI Taxonomy" id="2992112"/>
    <lineage>
        <taxon>Bacteria</taxon>
        <taxon>Pseudomonadati</taxon>
        <taxon>Bacteroidota</taxon>
        <taxon>Bacteroidia</taxon>
        <taxon>Marinilabiliales</taxon>
        <taxon>Marinilabiliaceae</taxon>
        <taxon>Plebeiibacterium</taxon>
    </lineage>
</organism>
<gene>
    <name evidence="8" type="ORF">OM075_24875</name>
</gene>
<dbReference type="PANTHER" id="PTHR30349:SF64">
    <property type="entry name" value="PROPHAGE INTEGRASE INTD-RELATED"/>
    <property type="match status" value="1"/>
</dbReference>
<dbReference type="GO" id="GO:0006310">
    <property type="term" value="P:DNA recombination"/>
    <property type="evidence" value="ECO:0007669"/>
    <property type="project" value="UniProtKB-KW"/>
</dbReference>
<evidence type="ECO:0000313" key="8">
    <source>
        <dbReference type="EMBL" id="MCW3789717.1"/>
    </source>
</evidence>
<proteinExistence type="inferred from homology"/>
<comment type="caution">
    <text evidence="8">The sequence shown here is derived from an EMBL/GenBank/DDBJ whole genome shotgun (WGS) entry which is preliminary data.</text>
</comment>
<dbReference type="InterPro" id="IPR002104">
    <property type="entry name" value="Integrase_catalytic"/>
</dbReference>
<dbReference type="Gene3D" id="1.10.150.130">
    <property type="match status" value="1"/>
</dbReference>
<dbReference type="InterPro" id="IPR044068">
    <property type="entry name" value="CB"/>
</dbReference>
<evidence type="ECO:0000256" key="3">
    <source>
        <dbReference type="ARBA" id="ARBA00023125"/>
    </source>
</evidence>
<dbReference type="SUPFAM" id="SSF56349">
    <property type="entry name" value="DNA breaking-rejoining enzymes"/>
    <property type="match status" value="1"/>
</dbReference>
<keyword evidence="4" id="KW-0233">DNA recombination</keyword>